<keyword evidence="1" id="KW-1133">Transmembrane helix</keyword>
<feature type="transmembrane region" description="Helical" evidence="1">
    <location>
        <begin position="6"/>
        <end position="27"/>
    </location>
</feature>
<keyword evidence="1" id="KW-0472">Membrane</keyword>
<dbReference type="AlphaFoldDB" id="A0A417YSR2"/>
<evidence type="ECO:0000313" key="2">
    <source>
        <dbReference type="EMBL" id="RHW39029.1"/>
    </source>
</evidence>
<feature type="transmembrane region" description="Helical" evidence="1">
    <location>
        <begin position="34"/>
        <end position="53"/>
    </location>
</feature>
<organism evidence="2 3">
    <name type="scientific">Neobacillus notoginsengisoli</name>
    <dbReference type="NCBI Taxonomy" id="1578198"/>
    <lineage>
        <taxon>Bacteria</taxon>
        <taxon>Bacillati</taxon>
        <taxon>Bacillota</taxon>
        <taxon>Bacilli</taxon>
        <taxon>Bacillales</taxon>
        <taxon>Bacillaceae</taxon>
        <taxon>Neobacillus</taxon>
    </lineage>
</organism>
<dbReference type="EMBL" id="QWEG01000008">
    <property type="protein sequence ID" value="RHW39029.1"/>
    <property type="molecule type" value="Genomic_DNA"/>
</dbReference>
<evidence type="ECO:0000313" key="3">
    <source>
        <dbReference type="Proteomes" id="UP000284416"/>
    </source>
</evidence>
<sequence length="173" mass="19695">MLLDFAMMYFNVILFCTLIGLVAFVASMFIKNRIVLINSIGVLVMAAVILVSMTQYTTFSKLYSDELNENSVVKSVTIRAKMPENSQTITIENKEDIERILGDLSGIKLKKENDITFHEKGYHVEMIVTTQIKKNHTSTERVLLELGNDYLDHYKIISESDHLKTIESLVKGE</sequence>
<evidence type="ECO:0000256" key="1">
    <source>
        <dbReference type="SAM" id="Phobius"/>
    </source>
</evidence>
<accession>A0A417YSR2</accession>
<gene>
    <name evidence="2" type="ORF">D1B31_13785</name>
</gene>
<keyword evidence="3" id="KW-1185">Reference proteome</keyword>
<dbReference type="Proteomes" id="UP000284416">
    <property type="component" value="Unassembled WGS sequence"/>
</dbReference>
<dbReference type="RefSeq" id="WP_118921362.1">
    <property type="nucleotide sequence ID" value="NZ_QWEG01000008.1"/>
</dbReference>
<proteinExistence type="predicted"/>
<reference evidence="2 3" key="1">
    <citation type="journal article" date="2017" name="Int. J. Syst. Evol. Microbiol.">
        <title>Bacillus notoginsengisoli sp. nov., a novel bacterium isolated from the rhizosphere of Panax notoginseng.</title>
        <authorList>
            <person name="Zhang M.Y."/>
            <person name="Cheng J."/>
            <person name="Cai Y."/>
            <person name="Zhang T.Y."/>
            <person name="Wu Y.Y."/>
            <person name="Manikprabhu D."/>
            <person name="Li W.J."/>
            <person name="Zhang Y.X."/>
        </authorList>
    </citation>
    <scope>NUCLEOTIDE SEQUENCE [LARGE SCALE GENOMIC DNA]</scope>
    <source>
        <strain evidence="2 3">JCM 30743</strain>
    </source>
</reference>
<comment type="caution">
    <text evidence="2">The sequence shown here is derived from an EMBL/GenBank/DDBJ whole genome shotgun (WGS) entry which is preliminary data.</text>
</comment>
<keyword evidence="1" id="KW-0812">Transmembrane</keyword>
<protein>
    <submittedName>
        <fullName evidence="2">Uncharacterized protein</fullName>
    </submittedName>
</protein>
<name>A0A417YSR2_9BACI</name>